<dbReference type="Ensembl" id="ENSACAT00000058786.1">
    <property type="protein sequence ID" value="ENSACAP00000035651.1"/>
    <property type="gene ID" value="ENSACAG00000026198.3"/>
</dbReference>
<dbReference type="Bgee" id="ENSACAG00000026198">
    <property type="expression patterns" value="Expressed in liver and 10 other cell types or tissues"/>
</dbReference>
<keyword evidence="2" id="KW-0732">Signal</keyword>
<name>A0A803TKB1_ANOCA</name>
<dbReference type="GO" id="GO:0006956">
    <property type="term" value="P:complement activation"/>
    <property type="evidence" value="ECO:0000318"/>
    <property type="project" value="GO_Central"/>
</dbReference>
<feature type="disulfide bond" evidence="4">
    <location>
        <begin position="317"/>
        <end position="360"/>
    </location>
</feature>
<dbReference type="PANTHER" id="PTHR45785:SF7">
    <property type="entry name" value="COMPLEMENT FACTOR H"/>
    <property type="match status" value="1"/>
</dbReference>
<evidence type="ECO:0000313" key="8">
    <source>
        <dbReference type="Proteomes" id="UP000001646"/>
    </source>
</evidence>
<organism evidence="7 8">
    <name type="scientific">Anolis carolinensis</name>
    <name type="common">Green anole</name>
    <name type="synonym">American chameleon</name>
    <dbReference type="NCBI Taxonomy" id="28377"/>
    <lineage>
        <taxon>Eukaryota</taxon>
        <taxon>Metazoa</taxon>
        <taxon>Chordata</taxon>
        <taxon>Craniata</taxon>
        <taxon>Vertebrata</taxon>
        <taxon>Euteleostomi</taxon>
        <taxon>Lepidosauria</taxon>
        <taxon>Squamata</taxon>
        <taxon>Bifurcata</taxon>
        <taxon>Unidentata</taxon>
        <taxon>Episquamata</taxon>
        <taxon>Toxicofera</taxon>
        <taxon>Iguania</taxon>
        <taxon>Dactyloidae</taxon>
        <taxon>Anolis</taxon>
    </lineage>
</organism>
<protein>
    <recommendedName>
        <fullName evidence="6">Sushi domain-containing protein</fullName>
    </recommendedName>
</protein>
<dbReference type="InParanoid" id="A0A803TKB1"/>
<feature type="domain" description="Sushi" evidence="6">
    <location>
        <begin position="486"/>
        <end position="543"/>
    </location>
</feature>
<dbReference type="InterPro" id="IPR051503">
    <property type="entry name" value="ComplSys_Reg/VirEntry_Med"/>
</dbReference>
<dbReference type="GeneTree" id="ENSGT00940000154386"/>
<dbReference type="GO" id="GO:0001851">
    <property type="term" value="F:complement component C3b binding"/>
    <property type="evidence" value="ECO:0000318"/>
    <property type="project" value="GO_Central"/>
</dbReference>
<feature type="domain" description="Sushi" evidence="6">
    <location>
        <begin position="376"/>
        <end position="435"/>
    </location>
</feature>
<dbReference type="PROSITE" id="PS50923">
    <property type="entry name" value="SUSHI"/>
    <property type="match status" value="8"/>
</dbReference>
<keyword evidence="5" id="KW-1133">Transmembrane helix</keyword>
<proteinExistence type="predicted"/>
<dbReference type="SMART" id="SM00032">
    <property type="entry name" value="CCP"/>
    <property type="match status" value="11"/>
</dbReference>
<feature type="disulfide bond" evidence="4">
    <location>
        <begin position="605"/>
        <end position="648"/>
    </location>
</feature>
<dbReference type="InterPro" id="IPR035976">
    <property type="entry name" value="Sushi/SCR/CCP_sf"/>
</dbReference>
<feature type="domain" description="Sushi" evidence="6">
    <location>
        <begin position="137"/>
        <end position="196"/>
    </location>
</feature>
<dbReference type="Gene3D" id="2.10.70.10">
    <property type="entry name" value="Complement Module, domain 1"/>
    <property type="match status" value="11"/>
</dbReference>
<dbReference type="Proteomes" id="UP000001646">
    <property type="component" value="Unplaced"/>
</dbReference>
<feature type="transmembrane region" description="Helical" evidence="5">
    <location>
        <begin position="664"/>
        <end position="689"/>
    </location>
</feature>
<feature type="domain" description="Sushi" evidence="6">
    <location>
        <begin position="544"/>
        <end position="602"/>
    </location>
</feature>
<accession>A0A803TKB1</accession>
<feature type="domain" description="Sushi" evidence="6">
    <location>
        <begin position="603"/>
        <end position="661"/>
    </location>
</feature>
<evidence type="ECO:0000259" key="6">
    <source>
        <dbReference type="PROSITE" id="PS50923"/>
    </source>
</evidence>
<evidence type="ECO:0000256" key="4">
    <source>
        <dbReference type="PROSITE-ProRule" id="PRU00302"/>
    </source>
</evidence>
<dbReference type="InterPro" id="IPR000436">
    <property type="entry name" value="Sushi_SCR_CCP_dom"/>
</dbReference>
<dbReference type="CDD" id="cd00033">
    <property type="entry name" value="CCP"/>
    <property type="match status" value="8"/>
</dbReference>
<feature type="disulfide bond" evidence="4">
    <location>
        <begin position="546"/>
        <end position="589"/>
    </location>
</feature>
<feature type="domain" description="Sushi" evidence="6">
    <location>
        <begin position="256"/>
        <end position="312"/>
    </location>
</feature>
<keyword evidence="5" id="KW-0472">Membrane</keyword>
<reference evidence="7" key="3">
    <citation type="submission" date="2025-09" db="UniProtKB">
        <authorList>
            <consortium name="Ensembl"/>
        </authorList>
    </citation>
    <scope>IDENTIFICATION</scope>
</reference>
<keyword evidence="5" id="KW-0812">Transmembrane</keyword>
<evidence type="ECO:0000313" key="7">
    <source>
        <dbReference type="Ensembl" id="ENSACAP00000035651.1"/>
    </source>
</evidence>
<dbReference type="SUPFAM" id="SSF57535">
    <property type="entry name" value="Complement control module/SCR domain"/>
    <property type="match status" value="10"/>
</dbReference>
<sequence length="691" mass="78696">IFPSLFFSKAKRCEYPHIQNGRLYYNEWEGSFPKRLGYRLVFICNNGFLPKSKDSWHSSYCTIRGWNPEPKCFKKCDHPQQIQHGAFNYRRWSTYIEGDDITLSCDTGYIPANEQTKITCGKNGWSPTPSCVAPEIPRCQNLPPPNGFFTVQKEEFSINENISYKCKSGYTTPNRIEVQEIQCLQSGWNPEPKCIKACKKPYEANVDFDENQSFFFSQETLHFQCKDGFQVNKTAVDGRIQCTENGWDSKPICVAIECDVPILGNGSIEGKEQFANGDVVKFFCDKGYNRVGPDSSQCYYFGWSPKQPVCKETVKSCQQPLSISNGTVVGDPLEEYQHGEKLFYECDIGFVMSGSNTVECVDGEWTSLPSCTEEVRSCRRPPKITSGKPVDVDSNSNNYRHNETVKYECSRGFFLVGTNPARCLHGEWKLPECSKKCRKLEITKFGPRVSKQFVNNNMVVRYNCSDYLHETRCVNGKWLPEPECTELCPPPPQLPNAISITETRNYKNGEEIGFTCMEHFHRQGPPKMTCEFGRWQTPPRCIDERCENPPSIENGEVENSSRNKYLPGETVEYHCVEGFEITGSSFATCGNAKWQRLPACKERTCGRPPLTDNASFTKNEKSSYQSGETVHYECQPGFAAKGPLILRCQRGEWSEPSTCDGKSLTYVCMYVCMYVCILVWLTLLQLLMLNN</sequence>
<keyword evidence="1 4" id="KW-0768">Sushi</keyword>
<evidence type="ECO:0000256" key="2">
    <source>
        <dbReference type="ARBA" id="ARBA00022729"/>
    </source>
</evidence>
<reference evidence="7" key="1">
    <citation type="submission" date="2009-12" db="EMBL/GenBank/DDBJ databases">
        <title>The Genome Sequence of Anolis carolinensis (Green Anole Lizard).</title>
        <authorList>
            <consortium name="The Genome Sequencing Platform"/>
            <person name="Di Palma F."/>
            <person name="Alfoldi J."/>
            <person name="Heiman D."/>
            <person name="Young S."/>
            <person name="Grabherr M."/>
            <person name="Johnson J."/>
            <person name="Lander E.S."/>
            <person name="Lindblad-Toh K."/>
        </authorList>
    </citation>
    <scope>NUCLEOTIDE SEQUENCE [LARGE SCALE GENOMIC DNA]</scope>
    <source>
        <strain evidence="7">JBL SC #1</strain>
    </source>
</reference>
<evidence type="ECO:0000256" key="5">
    <source>
        <dbReference type="SAM" id="Phobius"/>
    </source>
</evidence>
<reference evidence="7" key="2">
    <citation type="submission" date="2025-08" db="UniProtKB">
        <authorList>
            <consortium name="Ensembl"/>
        </authorList>
    </citation>
    <scope>IDENTIFICATION</scope>
</reference>
<dbReference type="AlphaFoldDB" id="A0A803TKB1"/>
<feature type="domain" description="Sushi" evidence="6">
    <location>
        <begin position="315"/>
        <end position="373"/>
    </location>
</feature>
<evidence type="ECO:0000256" key="3">
    <source>
        <dbReference type="ARBA" id="ARBA00023157"/>
    </source>
</evidence>
<keyword evidence="8" id="KW-1185">Reference proteome</keyword>
<comment type="caution">
    <text evidence="4">Lacks conserved residue(s) required for the propagation of feature annotation.</text>
</comment>
<feature type="domain" description="Sushi" evidence="6">
    <location>
        <begin position="74"/>
        <end position="133"/>
    </location>
</feature>
<dbReference type="PANTHER" id="PTHR45785">
    <property type="entry name" value="COMPLEMENT FACTOR H-RELATED"/>
    <property type="match status" value="1"/>
</dbReference>
<dbReference type="Pfam" id="PF00084">
    <property type="entry name" value="Sushi"/>
    <property type="match status" value="9"/>
</dbReference>
<keyword evidence="3 4" id="KW-1015">Disulfide bond</keyword>
<evidence type="ECO:0000256" key="1">
    <source>
        <dbReference type="ARBA" id="ARBA00022659"/>
    </source>
</evidence>
<dbReference type="GO" id="GO:0005615">
    <property type="term" value="C:extracellular space"/>
    <property type="evidence" value="ECO:0000318"/>
    <property type="project" value="GO_Central"/>
</dbReference>